<keyword evidence="3" id="KW-1185">Reference proteome</keyword>
<reference evidence="2 3" key="2">
    <citation type="submission" date="2018-11" db="EMBL/GenBank/DDBJ databases">
        <authorList>
            <consortium name="Pathogen Informatics"/>
        </authorList>
    </citation>
    <scope>NUCLEOTIDE SEQUENCE [LARGE SCALE GENOMIC DNA]</scope>
</reference>
<protein>
    <submittedName>
        <fullName evidence="4">Ovate family protein</fullName>
    </submittedName>
</protein>
<evidence type="ECO:0000313" key="3">
    <source>
        <dbReference type="Proteomes" id="UP000276776"/>
    </source>
</evidence>
<dbReference type="Proteomes" id="UP000276776">
    <property type="component" value="Unassembled WGS sequence"/>
</dbReference>
<proteinExistence type="predicted"/>
<sequence length="226" mass="25687">MIESQTDSESEVKEEKSKLNDKTGCAVLGTEESIVKETTNVEFKLNNTNNKARYGRKKHSSHVFASSLRSGKFWLRVFRPWKWRKRHHKECLRRVTSDLRQAASPPTVMPSSFSALEPISTVADMDETYRPEKWGSCNFSVEEVDDIHLQLSKEQSSAENILRLTAEEMVVAPIQKVVIIGHKEESASDGANSSTMLAFTGHFGKESLENFEEMTDATEGQFYKYK</sequence>
<reference evidence="4" key="1">
    <citation type="submission" date="2017-02" db="UniProtKB">
        <authorList>
            <consortium name="WormBaseParasite"/>
        </authorList>
    </citation>
    <scope>IDENTIFICATION</scope>
</reference>
<accession>A0A0N5D5A6</accession>
<evidence type="ECO:0000313" key="2">
    <source>
        <dbReference type="EMBL" id="VDN05701.1"/>
    </source>
</evidence>
<dbReference type="AlphaFoldDB" id="A0A0N5D5A6"/>
<dbReference type="WBParaSite" id="TCLT_0000818401-mRNA-1">
    <property type="protein sequence ID" value="TCLT_0000818401-mRNA-1"/>
    <property type="gene ID" value="TCLT_0000818401"/>
</dbReference>
<organism evidence="4">
    <name type="scientific">Thelazia callipaeda</name>
    <name type="common">Oriental eyeworm</name>
    <name type="synonym">Parasitic nematode</name>
    <dbReference type="NCBI Taxonomy" id="103827"/>
    <lineage>
        <taxon>Eukaryota</taxon>
        <taxon>Metazoa</taxon>
        <taxon>Ecdysozoa</taxon>
        <taxon>Nematoda</taxon>
        <taxon>Chromadorea</taxon>
        <taxon>Rhabditida</taxon>
        <taxon>Spirurina</taxon>
        <taxon>Spiruromorpha</taxon>
        <taxon>Thelazioidea</taxon>
        <taxon>Thelaziidae</taxon>
        <taxon>Thelazia</taxon>
    </lineage>
</organism>
<gene>
    <name evidence="2" type="ORF">TCLT_LOCUS8173</name>
</gene>
<evidence type="ECO:0000256" key="1">
    <source>
        <dbReference type="SAM" id="MobiDB-lite"/>
    </source>
</evidence>
<dbReference type="STRING" id="103827.A0A0N5D5A6"/>
<feature type="compositionally biased region" description="Basic and acidic residues" evidence="1">
    <location>
        <begin position="10"/>
        <end position="21"/>
    </location>
</feature>
<name>A0A0N5D5A6_THECL</name>
<dbReference type="EMBL" id="UYYF01004593">
    <property type="protein sequence ID" value="VDN05701.1"/>
    <property type="molecule type" value="Genomic_DNA"/>
</dbReference>
<evidence type="ECO:0000313" key="4">
    <source>
        <dbReference type="WBParaSite" id="TCLT_0000818401-mRNA-1"/>
    </source>
</evidence>
<feature type="region of interest" description="Disordered" evidence="1">
    <location>
        <begin position="1"/>
        <end position="21"/>
    </location>
</feature>